<evidence type="ECO:0000256" key="2">
    <source>
        <dbReference type="ARBA" id="ARBA00022723"/>
    </source>
</evidence>
<gene>
    <name evidence="6" type="ORF">COCSADRAFT_185962</name>
</gene>
<proteinExistence type="predicted"/>
<evidence type="ECO:0000313" key="6">
    <source>
        <dbReference type="EMBL" id="EMD58201.1"/>
    </source>
</evidence>
<dbReference type="InterPro" id="IPR036864">
    <property type="entry name" value="Zn2-C6_fun-type_DNA-bd_sf"/>
</dbReference>
<reference evidence="7" key="2">
    <citation type="journal article" date="2013" name="PLoS Genet.">
        <title>Comparative genome structure, secondary metabolite, and effector coding capacity across Cochliobolus pathogens.</title>
        <authorList>
            <person name="Condon B.J."/>
            <person name="Leng Y."/>
            <person name="Wu D."/>
            <person name="Bushley K.E."/>
            <person name="Ohm R.A."/>
            <person name="Otillar R."/>
            <person name="Martin J."/>
            <person name="Schackwitz W."/>
            <person name="Grimwood J."/>
            <person name="MohdZainudin N."/>
            <person name="Xue C."/>
            <person name="Wang R."/>
            <person name="Manning V.A."/>
            <person name="Dhillon B."/>
            <person name="Tu Z.J."/>
            <person name="Steffenson B.J."/>
            <person name="Salamov A."/>
            <person name="Sun H."/>
            <person name="Lowry S."/>
            <person name="LaButti K."/>
            <person name="Han J."/>
            <person name="Copeland A."/>
            <person name="Lindquist E."/>
            <person name="Barry K."/>
            <person name="Schmutz J."/>
            <person name="Baker S.E."/>
            <person name="Ciuffetti L.M."/>
            <person name="Grigoriev I.V."/>
            <person name="Zhong S."/>
            <person name="Turgeon B.G."/>
        </authorList>
    </citation>
    <scope>NUCLEOTIDE SEQUENCE [LARGE SCALE GENOMIC DNA]</scope>
    <source>
        <strain evidence="7">ND90Pr / ATCC 201652</strain>
    </source>
</reference>
<dbReference type="RefSeq" id="XP_007706097.1">
    <property type="nucleotide sequence ID" value="XM_007707907.1"/>
</dbReference>
<dbReference type="PANTHER" id="PTHR46910">
    <property type="entry name" value="TRANSCRIPTION FACTOR PDR1"/>
    <property type="match status" value="1"/>
</dbReference>
<comment type="subcellular location">
    <subcellularLocation>
        <location evidence="1">Nucleus</location>
    </subcellularLocation>
</comment>
<dbReference type="eggNOG" id="ENOG502SY81">
    <property type="taxonomic scope" value="Eukaryota"/>
</dbReference>
<dbReference type="HOGENOM" id="CLU_425112_0_0_1"/>
<evidence type="ECO:0000256" key="4">
    <source>
        <dbReference type="ARBA" id="ARBA00023242"/>
    </source>
</evidence>
<dbReference type="Gene3D" id="4.10.240.10">
    <property type="entry name" value="Zn(2)-C6 fungal-type DNA-binding domain"/>
    <property type="match status" value="1"/>
</dbReference>
<dbReference type="KEGG" id="bsc:COCSADRAFT_185962"/>
<accession>M2SM28</accession>
<sequence>MTSLRPKLTRRRGACEECRQKKVRCDGANPCSYCQRNESHCEYSIRRSRRRLQEQNIHGPDKHVTAMTQSYAMSGSTTPDLSNPAHISEVAVGQDAQGSANPLDTPFSEVCFSQLVSDSVHSYLDFDFTDETTAVIDQVQTIELDRQIGSFQNQVPCYVSRNGTAMLEWLNMGHGQNLDQRSAAQVGSFVEAEQHDDATKCTLAPFLERIVADKAEVNNLFLIINRSFLITIAAKTTPFLTCRAYRITALFPNADDRSRRQQTVLDKVKVLLSSEHQTCLSTLLRKIDSGREHQNLDLNDLPMRKLIQRAFKEIGGPGLFIKEQDVTRIQERFFDPKNLPIDASDMSLLTVSLAWGALFEPEVSSGSRAALLDAVLETSKLLLCQDNSIRKFLALVAVLCLAEKTGSDNMPALILGSISTAASLSLHSEPDLRKLCANNEQAIQTKRAMWLLYCVDKSYALRWQTFSLVGDGSLPTTNPPDNVLEGNLATTPFPEWLWIRSQYSKICSNILQLRVGTEENPSEDHSNRATTLSTTLEGWHRSTEINQMMLSLDHSDAMRVKLQISYHYYEARVQLLSISSPDPHSSSSTGPMDCRELLKQSTRETIKCSSTMPSEYLLQDCNHLFINKLALCLLALEILLEPDQASRKESRAFLIIVAGFFARIGILFPQTTLFEEVSNLIEILTYR</sequence>
<evidence type="ECO:0000256" key="3">
    <source>
        <dbReference type="ARBA" id="ARBA00023125"/>
    </source>
</evidence>
<dbReference type="InterPro" id="IPR050987">
    <property type="entry name" value="AtrR-like"/>
</dbReference>
<dbReference type="OMA" id="CKSACFE"/>
<dbReference type="GO" id="GO:0003677">
    <property type="term" value="F:DNA binding"/>
    <property type="evidence" value="ECO:0007669"/>
    <property type="project" value="UniProtKB-KW"/>
</dbReference>
<dbReference type="GO" id="GO:0005634">
    <property type="term" value="C:nucleus"/>
    <property type="evidence" value="ECO:0007669"/>
    <property type="project" value="UniProtKB-SubCell"/>
</dbReference>
<dbReference type="STRING" id="665912.M2SM28"/>
<dbReference type="CDD" id="cd00067">
    <property type="entry name" value="GAL4"/>
    <property type="match status" value="1"/>
</dbReference>
<dbReference type="AlphaFoldDB" id="M2SM28"/>
<dbReference type="Proteomes" id="UP000016934">
    <property type="component" value="Unassembled WGS sequence"/>
</dbReference>
<evidence type="ECO:0000256" key="1">
    <source>
        <dbReference type="ARBA" id="ARBA00004123"/>
    </source>
</evidence>
<keyword evidence="2" id="KW-0479">Metal-binding</keyword>
<keyword evidence="3" id="KW-0238">DNA-binding</keyword>
<keyword evidence="4" id="KW-0539">Nucleus</keyword>
<feature type="domain" description="Zn(2)-C6 fungal-type" evidence="5">
    <location>
        <begin position="14"/>
        <end position="43"/>
    </location>
</feature>
<dbReference type="SUPFAM" id="SSF57701">
    <property type="entry name" value="Zn2/Cys6 DNA-binding domain"/>
    <property type="match status" value="1"/>
</dbReference>
<dbReference type="CDD" id="cd12148">
    <property type="entry name" value="fungal_TF_MHR"/>
    <property type="match status" value="1"/>
</dbReference>
<keyword evidence="7" id="KW-1185">Reference proteome</keyword>
<dbReference type="GeneID" id="19133537"/>
<evidence type="ECO:0000259" key="5">
    <source>
        <dbReference type="PROSITE" id="PS50048"/>
    </source>
</evidence>
<dbReference type="SMART" id="SM00066">
    <property type="entry name" value="GAL4"/>
    <property type="match status" value="1"/>
</dbReference>
<dbReference type="GO" id="GO:0008270">
    <property type="term" value="F:zinc ion binding"/>
    <property type="evidence" value="ECO:0007669"/>
    <property type="project" value="InterPro"/>
</dbReference>
<dbReference type="PROSITE" id="PS50048">
    <property type="entry name" value="ZN2_CY6_FUNGAL_2"/>
    <property type="match status" value="1"/>
</dbReference>
<dbReference type="PANTHER" id="PTHR46910:SF3">
    <property type="entry name" value="HALOTOLERANCE PROTEIN 9-RELATED"/>
    <property type="match status" value="1"/>
</dbReference>
<protein>
    <recommendedName>
        <fullName evidence="5">Zn(2)-C6 fungal-type domain-containing protein</fullName>
    </recommendedName>
</protein>
<dbReference type="EMBL" id="KB445664">
    <property type="protein sequence ID" value="EMD58201.1"/>
    <property type="molecule type" value="Genomic_DNA"/>
</dbReference>
<evidence type="ECO:0000313" key="7">
    <source>
        <dbReference type="Proteomes" id="UP000016934"/>
    </source>
</evidence>
<dbReference type="OrthoDB" id="3693136at2759"/>
<organism evidence="6 7">
    <name type="scientific">Cochliobolus sativus (strain ND90Pr / ATCC 201652)</name>
    <name type="common">Common root rot and spot blotch fungus</name>
    <name type="synonym">Bipolaris sorokiniana</name>
    <dbReference type="NCBI Taxonomy" id="665912"/>
    <lineage>
        <taxon>Eukaryota</taxon>
        <taxon>Fungi</taxon>
        <taxon>Dikarya</taxon>
        <taxon>Ascomycota</taxon>
        <taxon>Pezizomycotina</taxon>
        <taxon>Dothideomycetes</taxon>
        <taxon>Pleosporomycetidae</taxon>
        <taxon>Pleosporales</taxon>
        <taxon>Pleosporineae</taxon>
        <taxon>Pleosporaceae</taxon>
        <taxon>Bipolaris</taxon>
    </lineage>
</organism>
<dbReference type="Pfam" id="PF00172">
    <property type="entry name" value="Zn_clus"/>
    <property type="match status" value="1"/>
</dbReference>
<name>M2SM28_COCSN</name>
<dbReference type="PROSITE" id="PS00463">
    <property type="entry name" value="ZN2_CY6_FUNGAL_1"/>
    <property type="match status" value="1"/>
</dbReference>
<dbReference type="InterPro" id="IPR001138">
    <property type="entry name" value="Zn2Cys6_DnaBD"/>
</dbReference>
<dbReference type="GO" id="GO:0000981">
    <property type="term" value="F:DNA-binding transcription factor activity, RNA polymerase II-specific"/>
    <property type="evidence" value="ECO:0007669"/>
    <property type="project" value="InterPro"/>
</dbReference>
<reference evidence="6 7" key="1">
    <citation type="journal article" date="2012" name="PLoS Pathog.">
        <title>Diverse lifestyles and strategies of plant pathogenesis encoded in the genomes of eighteen Dothideomycetes fungi.</title>
        <authorList>
            <person name="Ohm R.A."/>
            <person name="Feau N."/>
            <person name="Henrissat B."/>
            <person name="Schoch C.L."/>
            <person name="Horwitz B.A."/>
            <person name="Barry K.W."/>
            <person name="Condon B.J."/>
            <person name="Copeland A.C."/>
            <person name="Dhillon B."/>
            <person name="Glaser F."/>
            <person name="Hesse C.N."/>
            <person name="Kosti I."/>
            <person name="LaButti K."/>
            <person name="Lindquist E.A."/>
            <person name="Lucas S."/>
            <person name="Salamov A.A."/>
            <person name="Bradshaw R.E."/>
            <person name="Ciuffetti L."/>
            <person name="Hamelin R.C."/>
            <person name="Kema G.H.J."/>
            <person name="Lawrence C."/>
            <person name="Scott J.A."/>
            <person name="Spatafora J.W."/>
            <person name="Turgeon B.G."/>
            <person name="de Wit P.J.G.M."/>
            <person name="Zhong S."/>
            <person name="Goodwin S.B."/>
            <person name="Grigoriev I.V."/>
        </authorList>
    </citation>
    <scope>NUCLEOTIDE SEQUENCE [LARGE SCALE GENOMIC DNA]</scope>
    <source>
        <strain evidence="7">ND90Pr / ATCC 201652</strain>
    </source>
</reference>